<evidence type="ECO:0000313" key="3">
    <source>
        <dbReference type="WBParaSite" id="SSLN_0000606201-mRNA-1"/>
    </source>
</evidence>
<proteinExistence type="predicted"/>
<reference evidence="3" key="1">
    <citation type="submission" date="2016-06" db="UniProtKB">
        <authorList>
            <consortium name="WormBaseParasite"/>
        </authorList>
    </citation>
    <scope>IDENTIFICATION</scope>
</reference>
<dbReference type="InterPro" id="IPR043502">
    <property type="entry name" value="DNA/RNA_pol_sf"/>
</dbReference>
<feature type="region of interest" description="Disordered" evidence="1">
    <location>
        <begin position="63"/>
        <end position="86"/>
    </location>
</feature>
<dbReference type="Pfam" id="PF00078">
    <property type="entry name" value="RVT_1"/>
    <property type="match status" value="1"/>
</dbReference>
<accession>A0A183SNS1</accession>
<evidence type="ECO:0000259" key="2">
    <source>
        <dbReference type="PROSITE" id="PS50878"/>
    </source>
</evidence>
<organism evidence="3">
    <name type="scientific">Schistocephalus solidus</name>
    <name type="common">Tapeworm</name>
    <dbReference type="NCBI Taxonomy" id="70667"/>
    <lineage>
        <taxon>Eukaryota</taxon>
        <taxon>Metazoa</taxon>
        <taxon>Spiralia</taxon>
        <taxon>Lophotrochozoa</taxon>
        <taxon>Platyhelminthes</taxon>
        <taxon>Cestoda</taxon>
        <taxon>Eucestoda</taxon>
        <taxon>Diphyllobothriidea</taxon>
        <taxon>Diphyllobothriidae</taxon>
        <taxon>Schistocephalus</taxon>
    </lineage>
</organism>
<dbReference type="PROSITE" id="PS50878">
    <property type="entry name" value="RT_POL"/>
    <property type="match status" value="1"/>
</dbReference>
<feature type="compositionally biased region" description="Polar residues" evidence="1">
    <location>
        <begin position="64"/>
        <end position="76"/>
    </location>
</feature>
<dbReference type="AlphaFoldDB" id="A0A183SNS1"/>
<evidence type="ECO:0000256" key="1">
    <source>
        <dbReference type="SAM" id="MobiDB-lite"/>
    </source>
</evidence>
<dbReference type="InterPro" id="IPR000477">
    <property type="entry name" value="RT_dom"/>
</dbReference>
<dbReference type="WBParaSite" id="SSLN_0000606201-mRNA-1">
    <property type="protein sequence ID" value="SSLN_0000606201-mRNA-1"/>
    <property type="gene ID" value="SSLN_0000606201"/>
</dbReference>
<dbReference type="SUPFAM" id="SSF56672">
    <property type="entry name" value="DNA/RNA polymerases"/>
    <property type="match status" value="1"/>
</dbReference>
<protein>
    <submittedName>
        <fullName evidence="3">Reverse transcriptase domain-containing protein</fullName>
    </submittedName>
</protein>
<feature type="domain" description="Reverse transcriptase" evidence="2">
    <location>
        <begin position="241"/>
        <end position="532"/>
    </location>
</feature>
<sequence>LPRPNICYDISIVASDKIYRETLGVISTTVACSAREKSEQPVYVYHTQTGLRDMHQAFKWVRGQSDTSGTSPEATTQGPGMSGGIIPGRIRIQQQTDMEESRSLISAKVARRIRCTQSSVPIRSHVLPSGMNPSRCVTAYLRTLVNVIFMCLIPRSLKYSVETAEVEVVELLHLLLVDRPRLRSIQQRRQYDNFVQLEFGAVGDISAQFAGRDGCAGCGSWEEPNFEEPHVHVLSISLPDENIVQQLPAPRTRVHPRGLLPRWKAEEGVGQLETVFRTRSQKKEAVIVTATETVGTQHSLPGSVMLETNSFRGPLSEQEFVDFTDWGKVLAPLDVSVDLSALPTRVGACYAQLICKPNGCYRLISSPKSLVCPRFVNPVLPSTVHRSYLSVAQRLRCPGGLADFMRHLHACLSGKLFCQTRGIPQGSCISADLANLFLANTDRTMLGQYCWALDSTRKALRKTNPRPSSPPVAVLRYFDDYLCLASSSEHLASLVYAVKQGLYAVGLRLNLDKEKTNIDSLNQPVMWLGVEIRRDLSLLLPNISPFPYQPVMWLGVEIRRDLSLLLPNISPFPLCSSRFKGYSRSVTSCITYLRRSLTQLFHFQFVCADRPRSHLQGRFSLRVGPLGSRSWKTHFVHHTNASRLGAYAADVFWNVAKSCPQRSSLFSRNNSRRLALILLLQFAAFLVEIWRINLARVSFLQRLAAYKGQLKWLFDWLQSPGQLITQSAGTANKETMESHTKERWAMEGCAKEWFAVESRAEEKGAEEGPTAIEPFLLDQGTGRINDLLAPGDINCNLDATARIAEDLAPDIWERNPVDKVLQDPVLELGEELVWVGLPGKDAVLLEVHDRLPACWRRYMTAARATQGIDERPNSRQKHSKIVAGMSEAVRLAALATVYTSLSNRPTMAAGWVPSSTASRYTFIRSSQRS</sequence>
<name>A0A183SNS1_SCHSO</name>